<dbReference type="SUPFAM" id="SSF50156">
    <property type="entry name" value="PDZ domain-like"/>
    <property type="match status" value="1"/>
</dbReference>
<proteinExistence type="predicted"/>
<dbReference type="InterPro" id="IPR001478">
    <property type="entry name" value="PDZ"/>
</dbReference>
<dbReference type="CDD" id="cd06768">
    <property type="entry name" value="PDZ_NHERF-like"/>
    <property type="match status" value="1"/>
</dbReference>
<evidence type="ECO:0000313" key="4">
    <source>
        <dbReference type="Proteomes" id="UP000321570"/>
    </source>
</evidence>
<protein>
    <recommendedName>
        <fullName evidence="2">PDZ domain-containing protein</fullName>
    </recommendedName>
</protein>
<evidence type="ECO:0000259" key="2">
    <source>
        <dbReference type="PROSITE" id="PS50106"/>
    </source>
</evidence>
<dbReference type="Gene3D" id="2.30.42.10">
    <property type="match status" value="1"/>
</dbReference>
<dbReference type="InterPro" id="IPR051067">
    <property type="entry name" value="NHER"/>
</dbReference>
<sequence length="322" mass="35594">MTMSFPRYCCMRRDNDSTGFGFSLVVTINEAGQFIEDVKPNSLADKAGLKNGDLVVEVNGRNILTLSHSEVVEFIRQQGNEVCLLVLDEEARIFYEGHSIIVSHTMPEVKHIRTWKEQTIPTEEPADTSKITLQLKPEEEEGKEQAKVISTSEETIAQTPGITANIVPSKQPVDVPVSLPSPPPPQCIEVVVPEPEKKVEEKLAEMVELAETPKVEELQVKVEELKKMPTIEEVQLETQEKAKIEGEVPIEAKVEAVQEMVEKLKTSESVAQSPPVVTLPNISPKLLIQSRQSNGPRCMASRRACMGALATFGEKAKAFDAL</sequence>
<keyword evidence="4" id="KW-1185">Reference proteome</keyword>
<dbReference type="Proteomes" id="UP000321570">
    <property type="component" value="Unassembled WGS sequence"/>
</dbReference>
<dbReference type="SMART" id="SM00228">
    <property type="entry name" value="PDZ"/>
    <property type="match status" value="1"/>
</dbReference>
<dbReference type="GO" id="GO:0043495">
    <property type="term" value="F:protein-membrane adaptor activity"/>
    <property type="evidence" value="ECO:0007669"/>
    <property type="project" value="TreeGrafter"/>
</dbReference>
<gene>
    <name evidence="3" type="ORF">WMSIL1_LOCUS14932</name>
</gene>
<reference evidence="3 4" key="1">
    <citation type="submission" date="2019-07" db="EMBL/GenBank/DDBJ databases">
        <authorList>
            <person name="Jastrzebski P J."/>
            <person name="Paukszto L."/>
            <person name="Jastrzebski P J."/>
        </authorList>
    </citation>
    <scope>NUCLEOTIDE SEQUENCE [LARGE SCALE GENOMIC DNA]</scope>
    <source>
        <strain evidence="3 4">WMS-il1</strain>
    </source>
</reference>
<dbReference type="GO" id="GO:0072659">
    <property type="term" value="P:protein localization to plasma membrane"/>
    <property type="evidence" value="ECO:0007669"/>
    <property type="project" value="TreeGrafter"/>
</dbReference>
<dbReference type="PANTHER" id="PTHR14191">
    <property type="entry name" value="PDZ DOMAIN CONTAINING PROTEIN"/>
    <property type="match status" value="1"/>
</dbReference>
<dbReference type="PROSITE" id="PS50106">
    <property type="entry name" value="PDZ"/>
    <property type="match status" value="1"/>
</dbReference>
<organism evidence="3 4">
    <name type="scientific">Hymenolepis diminuta</name>
    <name type="common">Rat tapeworm</name>
    <dbReference type="NCBI Taxonomy" id="6216"/>
    <lineage>
        <taxon>Eukaryota</taxon>
        <taxon>Metazoa</taxon>
        <taxon>Spiralia</taxon>
        <taxon>Lophotrochozoa</taxon>
        <taxon>Platyhelminthes</taxon>
        <taxon>Cestoda</taxon>
        <taxon>Eucestoda</taxon>
        <taxon>Cyclophyllidea</taxon>
        <taxon>Hymenolepididae</taxon>
        <taxon>Hymenolepis</taxon>
    </lineage>
</organism>
<dbReference type="InterPro" id="IPR036034">
    <property type="entry name" value="PDZ_sf"/>
</dbReference>
<evidence type="ECO:0000313" key="3">
    <source>
        <dbReference type="EMBL" id="VUZ57473.1"/>
    </source>
</evidence>
<dbReference type="EMBL" id="CABIJS010000719">
    <property type="protein sequence ID" value="VUZ57473.1"/>
    <property type="molecule type" value="Genomic_DNA"/>
</dbReference>
<dbReference type="Pfam" id="PF00595">
    <property type="entry name" value="PDZ"/>
    <property type="match status" value="1"/>
</dbReference>
<dbReference type="PANTHER" id="PTHR14191:SF3">
    <property type="entry name" value="NA(+)_H(+) EXCHANGE REGULATORY COFACTOR-LIKE PROTEIN NRFL-1"/>
    <property type="match status" value="1"/>
</dbReference>
<keyword evidence="1" id="KW-0677">Repeat</keyword>
<dbReference type="AlphaFoldDB" id="A0A564ZEH8"/>
<feature type="domain" description="PDZ" evidence="2">
    <location>
        <begin position="8"/>
        <end position="90"/>
    </location>
</feature>
<name>A0A564ZEH8_HYMDI</name>
<dbReference type="GO" id="GO:0016324">
    <property type="term" value="C:apical plasma membrane"/>
    <property type="evidence" value="ECO:0007669"/>
    <property type="project" value="TreeGrafter"/>
</dbReference>
<evidence type="ECO:0000256" key="1">
    <source>
        <dbReference type="ARBA" id="ARBA00022737"/>
    </source>
</evidence>
<accession>A0A564ZEH8</accession>